<dbReference type="RefSeq" id="WP_193567066.1">
    <property type="nucleotide sequence ID" value="NZ_JAZHFZ010000021.1"/>
</dbReference>
<comment type="caution">
    <text evidence="1">The sequence shown here is derived from an EMBL/GenBank/DDBJ whole genome shotgun (WGS) entry which is preliminary data.</text>
</comment>
<gene>
    <name evidence="1" type="ORF">V4C56_26035</name>
</gene>
<evidence type="ECO:0000313" key="1">
    <source>
        <dbReference type="EMBL" id="MEM5343072.1"/>
    </source>
</evidence>
<dbReference type="Proteomes" id="UP001481677">
    <property type="component" value="Unassembled WGS sequence"/>
</dbReference>
<organism evidence="1 2">
    <name type="scientific">Paraburkholderia azotifigens</name>
    <dbReference type="NCBI Taxonomy" id="2057004"/>
    <lineage>
        <taxon>Bacteria</taxon>
        <taxon>Pseudomonadati</taxon>
        <taxon>Pseudomonadota</taxon>
        <taxon>Betaproteobacteria</taxon>
        <taxon>Burkholderiales</taxon>
        <taxon>Burkholderiaceae</taxon>
        <taxon>Paraburkholderia</taxon>
    </lineage>
</organism>
<name>A0ABU9R7R0_9BURK</name>
<sequence>MPDAARKPDRRRTACASGNLKAGYRRAAAVRIACSNVFSESAICFAARIARCYAHVERGIGAKAARKRHEMAGSAGKRNTWLNAQQGNFTALIKVF</sequence>
<keyword evidence="2" id="KW-1185">Reference proteome</keyword>
<evidence type="ECO:0000313" key="2">
    <source>
        <dbReference type="Proteomes" id="UP001481677"/>
    </source>
</evidence>
<accession>A0ABU9R7R0</accession>
<reference evidence="1 2" key="1">
    <citation type="submission" date="2024-01" db="EMBL/GenBank/DDBJ databases">
        <title>The diversity of rhizobia nodulating Mimosa spp. in eleven states of Brazil covering several biomes is determined by host plant, location, and edaphic factors.</title>
        <authorList>
            <person name="Rouws L."/>
            <person name="Barauna A."/>
            <person name="Beukes C."/>
            <person name="De Faria S.M."/>
            <person name="Gross E."/>
            <person name="Dos Reis Junior F.B."/>
            <person name="Simon M."/>
            <person name="Maluk M."/>
            <person name="Odee D.W."/>
            <person name="Kenicer G."/>
            <person name="Young J.P.W."/>
            <person name="Reis V.M."/>
            <person name="Zilli J."/>
            <person name="James E.K."/>
        </authorList>
    </citation>
    <scope>NUCLEOTIDE SEQUENCE [LARGE SCALE GENOMIC DNA]</scope>
    <source>
        <strain evidence="1 2">JPY530</strain>
    </source>
</reference>
<proteinExistence type="predicted"/>
<dbReference type="EMBL" id="JAZHGA010000021">
    <property type="protein sequence ID" value="MEM5343072.1"/>
    <property type="molecule type" value="Genomic_DNA"/>
</dbReference>
<protein>
    <submittedName>
        <fullName evidence="1">Uncharacterized protein</fullName>
    </submittedName>
</protein>